<evidence type="ECO:0000256" key="3">
    <source>
        <dbReference type="ARBA" id="ARBA00013087"/>
    </source>
</evidence>
<feature type="binding site" evidence="15">
    <location>
        <begin position="310"/>
        <end position="314"/>
    </location>
    <ligand>
        <name>FMN</name>
        <dbReference type="ChEBI" id="CHEBI:58210"/>
    </ligand>
</feature>
<feature type="binding site" evidence="15">
    <location>
        <position position="41"/>
    </location>
    <ligand>
        <name>glyoxylate</name>
        <dbReference type="ChEBI" id="CHEBI:36655"/>
    </ligand>
</feature>
<dbReference type="InterPro" id="IPR008259">
    <property type="entry name" value="FMN_hydac_DH_AS"/>
</dbReference>
<feature type="binding site" evidence="15">
    <location>
        <position position="279"/>
    </location>
    <ligand>
        <name>glyoxylate</name>
        <dbReference type="ChEBI" id="CHEBI:36655"/>
    </ligand>
</feature>
<dbReference type="Proteomes" id="UP000253314">
    <property type="component" value="Unassembled WGS sequence"/>
</dbReference>
<dbReference type="InterPro" id="IPR013785">
    <property type="entry name" value="Aldolase_TIM"/>
</dbReference>
<dbReference type="FunFam" id="3.20.20.70:FF:000029">
    <property type="entry name" value="L-lactate dehydrogenase"/>
    <property type="match status" value="1"/>
</dbReference>
<dbReference type="EC" id="1.1.3.15" evidence="3"/>
<evidence type="ECO:0000256" key="15">
    <source>
        <dbReference type="PIRSR" id="PIRSR000138-2"/>
    </source>
</evidence>
<feature type="binding site" evidence="15">
    <location>
        <position position="255"/>
    </location>
    <ligand>
        <name>FMN</name>
        <dbReference type="ChEBI" id="CHEBI:58210"/>
    </ligand>
</feature>
<keyword evidence="18" id="KW-1185">Reference proteome</keyword>
<comment type="cofactor">
    <cofactor evidence="2">
        <name>FMN</name>
        <dbReference type="ChEBI" id="CHEBI:58210"/>
    </cofactor>
</comment>
<dbReference type="AlphaFoldDB" id="A0A366XQX0"/>
<keyword evidence="5 15" id="KW-0288">FMN</keyword>
<feature type="active site" description="Proton acceptor" evidence="14">
    <location>
        <position position="279"/>
    </location>
</feature>
<dbReference type="PROSITE" id="PS00557">
    <property type="entry name" value="FMN_HYDROXY_ACID_DH_1"/>
    <property type="match status" value="1"/>
</dbReference>
<evidence type="ECO:0000313" key="17">
    <source>
        <dbReference type="EMBL" id="RBW67918.1"/>
    </source>
</evidence>
<dbReference type="EMBL" id="QOCW01000028">
    <property type="protein sequence ID" value="RBW67918.1"/>
    <property type="molecule type" value="Genomic_DNA"/>
</dbReference>
<dbReference type="PANTHER" id="PTHR10578:SF143">
    <property type="entry name" value="FMN-DEPENDENT ALPHA-HYDROXY ACID DEHYDROGENASE PB1A11.03"/>
    <property type="match status" value="1"/>
</dbReference>
<accession>A0A366XQX0</accession>
<keyword evidence="6" id="KW-0560">Oxidoreductase</keyword>
<comment type="catalytic activity">
    <reaction evidence="12">
        <text>2-hydroxyoctanoate + O2 = 2-oxooctanoate + H2O2</text>
        <dbReference type="Rhea" id="RHEA:67940"/>
        <dbReference type="ChEBI" id="CHEBI:15379"/>
        <dbReference type="ChEBI" id="CHEBI:16240"/>
        <dbReference type="ChEBI" id="CHEBI:133514"/>
        <dbReference type="ChEBI" id="CHEBI:176689"/>
    </reaction>
</comment>
<dbReference type="PANTHER" id="PTHR10578">
    <property type="entry name" value="S -2-HYDROXY-ACID OXIDASE-RELATED"/>
    <property type="match status" value="1"/>
</dbReference>
<evidence type="ECO:0000256" key="2">
    <source>
        <dbReference type="ARBA" id="ARBA00001917"/>
    </source>
</evidence>
<dbReference type="SUPFAM" id="SSF51395">
    <property type="entry name" value="FMN-linked oxidoreductases"/>
    <property type="match status" value="1"/>
</dbReference>
<feature type="binding site" evidence="15">
    <location>
        <begin position="333"/>
        <end position="334"/>
    </location>
    <ligand>
        <name>FMN</name>
        <dbReference type="ChEBI" id="CHEBI:58210"/>
    </ligand>
</feature>
<gene>
    <name evidence="17" type="ORF">DS031_19640</name>
</gene>
<evidence type="ECO:0000256" key="7">
    <source>
        <dbReference type="ARBA" id="ARBA00024042"/>
    </source>
</evidence>
<feature type="binding site" evidence="15">
    <location>
        <position position="123"/>
    </location>
    <ligand>
        <name>FMN</name>
        <dbReference type="ChEBI" id="CHEBI:58210"/>
    </ligand>
</feature>
<comment type="catalytic activity">
    <reaction evidence="1">
        <text>a (2S)-2-hydroxycarboxylate + O2 = a 2-oxocarboxylate + H2O2</text>
        <dbReference type="Rhea" id="RHEA:16789"/>
        <dbReference type="ChEBI" id="CHEBI:15379"/>
        <dbReference type="ChEBI" id="CHEBI:16240"/>
        <dbReference type="ChEBI" id="CHEBI:35179"/>
        <dbReference type="ChEBI" id="CHEBI:58123"/>
        <dbReference type="EC" id="1.1.3.15"/>
    </reaction>
</comment>
<organism evidence="17 18">
    <name type="scientific">Bacillus taeanensis</name>
    <dbReference type="NCBI Taxonomy" id="273032"/>
    <lineage>
        <taxon>Bacteria</taxon>
        <taxon>Bacillati</taxon>
        <taxon>Bacillota</taxon>
        <taxon>Bacilli</taxon>
        <taxon>Bacillales</taxon>
        <taxon>Bacillaceae</taxon>
        <taxon>Bacillus</taxon>
    </lineage>
</organism>
<evidence type="ECO:0000256" key="12">
    <source>
        <dbReference type="ARBA" id="ARBA00052949"/>
    </source>
</evidence>
<protein>
    <recommendedName>
        <fullName evidence="8">L-lactate oxidase</fullName>
        <ecNumber evidence="3">1.1.3.15</ecNumber>
    </recommendedName>
    <alternativeName>
        <fullName evidence="13">(S)-2-hydroxy-acid oxidase</fullName>
    </alternativeName>
</protein>
<feature type="binding site" evidence="15">
    <location>
        <position position="147"/>
    </location>
    <ligand>
        <name>glyoxylate</name>
        <dbReference type="ChEBI" id="CHEBI:36655"/>
    </ligand>
</feature>
<dbReference type="PROSITE" id="PS51349">
    <property type="entry name" value="FMN_HYDROXY_ACID_DH_2"/>
    <property type="match status" value="1"/>
</dbReference>
<comment type="catalytic activity">
    <reaction evidence="9">
        <text>(S)-lactate + O2 = pyruvate + H2O2</text>
        <dbReference type="Rhea" id="RHEA:55868"/>
        <dbReference type="ChEBI" id="CHEBI:15361"/>
        <dbReference type="ChEBI" id="CHEBI:15379"/>
        <dbReference type="ChEBI" id="CHEBI:16240"/>
        <dbReference type="ChEBI" id="CHEBI:16651"/>
    </reaction>
    <physiologicalReaction direction="left-to-right" evidence="9">
        <dbReference type="Rhea" id="RHEA:55869"/>
    </physiologicalReaction>
</comment>
<dbReference type="InterPro" id="IPR037396">
    <property type="entry name" value="FMN_HAD"/>
</dbReference>
<evidence type="ECO:0000256" key="14">
    <source>
        <dbReference type="PIRSR" id="PIRSR000138-1"/>
    </source>
</evidence>
<comment type="similarity">
    <text evidence="7">Belongs to the FMN-dependent alpha-hydroxy acid dehydrogenase family.</text>
</comment>
<reference evidence="17 18" key="1">
    <citation type="submission" date="2018-07" db="EMBL/GenBank/DDBJ databases">
        <title>Lottiidibacillus patelloidae gen. nov., sp. nov., isolated from the intestinal tract of a marine limpet and the reclassification of B. taeanensis BH030017T, B. algicola KMM 3737T and B. hwajinpoensis SW-72T as genus Lottiidibacillus.</title>
        <authorList>
            <person name="Liu R."/>
            <person name="Huang Z."/>
        </authorList>
    </citation>
    <scope>NUCLEOTIDE SEQUENCE [LARGE SCALE GENOMIC DNA]</scope>
    <source>
        <strain evidence="17 18">BH030017</strain>
    </source>
</reference>
<dbReference type="Pfam" id="PF01070">
    <property type="entry name" value="FMN_dh"/>
    <property type="match status" value="1"/>
</dbReference>
<comment type="catalytic activity">
    <reaction evidence="11">
        <text>2-hydroxyoctadecanoate + O2 = 2-oxooctadecanoate + H2O2</text>
        <dbReference type="Rhea" id="RHEA:68964"/>
        <dbReference type="ChEBI" id="CHEBI:15379"/>
        <dbReference type="ChEBI" id="CHEBI:16240"/>
        <dbReference type="ChEBI" id="CHEBI:17162"/>
        <dbReference type="ChEBI" id="CHEBI:76724"/>
    </reaction>
</comment>
<dbReference type="InterPro" id="IPR012133">
    <property type="entry name" value="Alpha-hydoxy_acid_DH_FMN"/>
</dbReference>
<evidence type="ECO:0000256" key="11">
    <source>
        <dbReference type="ARBA" id="ARBA00050773"/>
    </source>
</evidence>
<evidence type="ECO:0000256" key="13">
    <source>
        <dbReference type="ARBA" id="ARBA00079803"/>
    </source>
</evidence>
<comment type="caution">
    <text evidence="17">The sequence shown here is derived from an EMBL/GenBank/DDBJ whole genome shotgun (WGS) entry which is preliminary data.</text>
</comment>
<evidence type="ECO:0000256" key="5">
    <source>
        <dbReference type="ARBA" id="ARBA00022643"/>
    </source>
</evidence>
<feature type="binding site" evidence="15">
    <location>
        <position position="182"/>
    </location>
    <ligand>
        <name>glyoxylate</name>
        <dbReference type="ChEBI" id="CHEBI:36655"/>
    </ligand>
</feature>
<dbReference type="Gene3D" id="3.20.20.70">
    <property type="entry name" value="Aldolase class I"/>
    <property type="match status" value="1"/>
</dbReference>
<evidence type="ECO:0000256" key="4">
    <source>
        <dbReference type="ARBA" id="ARBA00022630"/>
    </source>
</evidence>
<feature type="domain" description="FMN hydroxy acid dehydrogenase" evidence="16">
    <location>
        <begin position="15"/>
        <end position="382"/>
    </location>
</feature>
<dbReference type="InterPro" id="IPR000262">
    <property type="entry name" value="FMN-dep_DH"/>
</dbReference>
<proteinExistence type="inferred from homology"/>
<dbReference type="OrthoDB" id="9770452at2"/>
<sequence>MQLSRYQGANFSSAANDQLPISFEEWKERARLILAKAPFDYIEGGAGSEDTIAANEKAFKCWRIRPRMMIDVSHRNLSVSMFNHTFPSPILLAPIGAQSIFHVQAELASAKAAASTKTPFIVSYVSSYTIEEIAAEMGDAVRWFQLYIGRDWDVTASLLHRAEKAGYSAIVVTVDLPLYGWRERDYRNAYFPYSQGIGLSNYTSDPVFMFKLSKIPGGNPQDMIALFFRNLLNPSLTWKDLASLRKLTNLPILLKGILHPEDAKLALNYGADGIIVSNHGGRQVDGAVAALDALPEIYHAVQGQVPVLMDSGIRRGADVIKALSLGAAAVLIGRPYVYGLAAAGEKGVRRVIKNLISDLDLTMANIGKRTTRELHQYDLVKQ</sequence>
<keyword evidence="4 15" id="KW-0285">Flavoprotein</keyword>
<feature type="binding site" evidence="15">
    <location>
        <position position="277"/>
    </location>
    <ligand>
        <name>FMN</name>
        <dbReference type="ChEBI" id="CHEBI:58210"/>
    </ligand>
</feature>
<dbReference type="GO" id="GO:0003973">
    <property type="term" value="F:(S)-2-hydroxy-acid oxidase activity"/>
    <property type="evidence" value="ECO:0007669"/>
    <property type="project" value="UniProtKB-EC"/>
</dbReference>
<name>A0A366XQX0_9BACI</name>
<evidence type="ECO:0000256" key="10">
    <source>
        <dbReference type="ARBA" id="ARBA00050549"/>
    </source>
</evidence>
<feature type="binding site" evidence="15">
    <location>
        <position position="282"/>
    </location>
    <ligand>
        <name>glyoxylate</name>
        <dbReference type="ChEBI" id="CHEBI:36655"/>
    </ligand>
</feature>
<comment type="catalytic activity">
    <reaction evidence="10">
        <text>mandelate + O2 = phenylglyoxylate + H2O2</text>
        <dbReference type="Rhea" id="RHEA:68968"/>
        <dbReference type="ChEBI" id="CHEBI:15379"/>
        <dbReference type="ChEBI" id="CHEBI:16240"/>
        <dbReference type="ChEBI" id="CHEBI:25147"/>
        <dbReference type="ChEBI" id="CHEBI:36656"/>
    </reaction>
</comment>
<evidence type="ECO:0000259" key="16">
    <source>
        <dbReference type="PROSITE" id="PS51349"/>
    </source>
</evidence>
<feature type="binding site" evidence="15">
    <location>
        <position position="145"/>
    </location>
    <ligand>
        <name>FMN</name>
        <dbReference type="ChEBI" id="CHEBI:58210"/>
    </ligand>
</feature>
<evidence type="ECO:0000313" key="18">
    <source>
        <dbReference type="Proteomes" id="UP000253314"/>
    </source>
</evidence>
<dbReference type="PIRSF" id="PIRSF000138">
    <property type="entry name" value="Al-hdrx_acd_dh"/>
    <property type="match status" value="1"/>
</dbReference>
<evidence type="ECO:0000256" key="8">
    <source>
        <dbReference type="ARBA" id="ARBA00029513"/>
    </source>
</evidence>
<dbReference type="GO" id="GO:0010181">
    <property type="term" value="F:FMN binding"/>
    <property type="evidence" value="ECO:0007669"/>
    <property type="project" value="InterPro"/>
</dbReference>
<evidence type="ECO:0000256" key="6">
    <source>
        <dbReference type="ARBA" id="ARBA00023002"/>
    </source>
</evidence>
<evidence type="ECO:0000256" key="1">
    <source>
        <dbReference type="ARBA" id="ARBA00000616"/>
    </source>
</evidence>
<evidence type="ECO:0000256" key="9">
    <source>
        <dbReference type="ARBA" id="ARBA00048754"/>
    </source>
</evidence>
<feature type="binding site" evidence="15">
    <location>
        <begin position="94"/>
        <end position="96"/>
    </location>
    <ligand>
        <name>FMN</name>
        <dbReference type="ChEBI" id="CHEBI:58210"/>
    </ligand>
</feature>
<feature type="binding site" evidence="15">
    <location>
        <position position="173"/>
    </location>
    <ligand>
        <name>FMN</name>
        <dbReference type="ChEBI" id="CHEBI:58210"/>
    </ligand>
</feature>